<dbReference type="GO" id="GO:0042026">
    <property type="term" value="P:protein refolding"/>
    <property type="evidence" value="ECO:0007669"/>
    <property type="project" value="TreeGrafter"/>
</dbReference>
<evidence type="ECO:0000259" key="2">
    <source>
        <dbReference type="PROSITE" id="PS50076"/>
    </source>
</evidence>
<dbReference type="InterPro" id="IPR018253">
    <property type="entry name" value="DnaJ_domain_CS"/>
</dbReference>
<keyword evidence="1" id="KW-0472">Membrane</keyword>
<organism evidence="3">
    <name type="scientific">Solanum chacoense</name>
    <name type="common">Chaco potato</name>
    <dbReference type="NCBI Taxonomy" id="4108"/>
    <lineage>
        <taxon>Eukaryota</taxon>
        <taxon>Viridiplantae</taxon>
        <taxon>Streptophyta</taxon>
        <taxon>Embryophyta</taxon>
        <taxon>Tracheophyta</taxon>
        <taxon>Spermatophyta</taxon>
        <taxon>Magnoliopsida</taxon>
        <taxon>eudicotyledons</taxon>
        <taxon>Gunneridae</taxon>
        <taxon>Pentapetalae</taxon>
        <taxon>asterids</taxon>
        <taxon>lamiids</taxon>
        <taxon>Solanales</taxon>
        <taxon>Solanaceae</taxon>
        <taxon>Solanoideae</taxon>
        <taxon>Solaneae</taxon>
        <taxon>Solanum</taxon>
    </lineage>
</organism>
<dbReference type="InterPro" id="IPR036869">
    <property type="entry name" value="J_dom_sf"/>
</dbReference>
<feature type="transmembrane region" description="Helical" evidence="1">
    <location>
        <begin position="235"/>
        <end position="259"/>
    </location>
</feature>
<dbReference type="SMART" id="SM00271">
    <property type="entry name" value="DnaJ"/>
    <property type="match status" value="1"/>
</dbReference>
<protein>
    <submittedName>
        <fullName evidence="3">Putative dnaJ subfamily C member 18-like</fullName>
    </submittedName>
</protein>
<keyword evidence="1" id="KW-1133">Transmembrane helix</keyword>
<name>A0A0V0HPA1_SOLCH</name>
<evidence type="ECO:0000313" key="3">
    <source>
        <dbReference type="EMBL" id="JAP22284.1"/>
    </source>
</evidence>
<dbReference type="SUPFAM" id="SSF46565">
    <property type="entry name" value="Chaperone J-domain"/>
    <property type="match status" value="1"/>
</dbReference>
<proteinExistence type="predicted"/>
<evidence type="ECO:0000256" key="1">
    <source>
        <dbReference type="SAM" id="Phobius"/>
    </source>
</evidence>
<accession>A0A0V0HPA1</accession>
<dbReference type="PROSITE" id="PS50076">
    <property type="entry name" value="DNAJ_2"/>
    <property type="match status" value="1"/>
</dbReference>
<dbReference type="PANTHER" id="PTHR43096:SF58">
    <property type="entry name" value="CHAPERONE DNAJ-DOMAIN SUPERFAMILY PROTEIN"/>
    <property type="match status" value="1"/>
</dbReference>
<reference evidence="3" key="1">
    <citation type="submission" date="2015-12" db="EMBL/GenBank/DDBJ databases">
        <title>Gene expression during late stages of embryo sac development: a critical building block for successful pollen-pistil interactions.</title>
        <authorList>
            <person name="Liu Y."/>
            <person name="Joly V."/>
            <person name="Sabar M."/>
            <person name="Matton D.P."/>
        </authorList>
    </citation>
    <scope>NUCLEOTIDE SEQUENCE</scope>
</reference>
<feature type="transmembrane region" description="Helical" evidence="1">
    <location>
        <begin position="198"/>
        <end position="223"/>
    </location>
</feature>
<dbReference type="CDD" id="cd06257">
    <property type="entry name" value="DnaJ"/>
    <property type="match status" value="1"/>
</dbReference>
<sequence length="307" mass="34954">MQTYLFLAPTSIDKGGSSNQNFSFGPWAWPNKRIGIFHPRTQVSASAIGGGQQSLYSVLGVPHNASSVDIKKAYRLLALKYHPDVSKDSGADEVFKKIHHAYDVLSNESSRNQYDQVLRHQDYTDRPSGGYWEDDFEYDNGTRTYRWADLRRKMQRERYWERYHTGENFSSYYDEVEESEEETSDEERDPFAEVLRSAFLSLFLMYTIGIRLSLTFSCLMALLDRKLDYGYKIGYLVAWILGGRGGVLLTLCLSFASWLCGKTSSSVVVLVVIAVWVGSNVARYAPFPQGAILTLLYMSIKLQVDLS</sequence>
<dbReference type="AlphaFoldDB" id="A0A0V0HPA1"/>
<dbReference type="InterPro" id="IPR001623">
    <property type="entry name" value="DnaJ_domain"/>
</dbReference>
<feature type="transmembrane region" description="Helical" evidence="1">
    <location>
        <begin position="265"/>
        <end position="285"/>
    </location>
</feature>
<dbReference type="PROSITE" id="PS00636">
    <property type="entry name" value="DNAJ_1"/>
    <property type="match status" value="1"/>
</dbReference>
<dbReference type="PANTHER" id="PTHR43096">
    <property type="entry name" value="DNAJ HOMOLOG 1, MITOCHONDRIAL-RELATED"/>
    <property type="match status" value="1"/>
</dbReference>
<dbReference type="GO" id="GO:0051082">
    <property type="term" value="F:unfolded protein binding"/>
    <property type="evidence" value="ECO:0007669"/>
    <property type="project" value="TreeGrafter"/>
</dbReference>
<dbReference type="Gene3D" id="1.10.287.110">
    <property type="entry name" value="DnaJ domain"/>
    <property type="match status" value="1"/>
</dbReference>
<dbReference type="EMBL" id="GEDG01016737">
    <property type="protein sequence ID" value="JAP22284.1"/>
    <property type="molecule type" value="Transcribed_RNA"/>
</dbReference>
<feature type="domain" description="J" evidence="2">
    <location>
        <begin position="54"/>
        <end position="118"/>
    </location>
</feature>
<dbReference type="GO" id="GO:0005737">
    <property type="term" value="C:cytoplasm"/>
    <property type="evidence" value="ECO:0007669"/>
    <property type="project" value="TreeGrafter"/>
</dbReference>
<keyword evidence="1" id="KW-0812">Transmembrane</keyword>
<dbReference type="Pfam" id="PF00226">
    <property type="entry name" value="DnaJ"/>
    <property type="match status" value="1"/>
</dbReference>
<dbReference type="PRINTS" id="PR00625">
    <property type="entry name" value="JDOMAIN"/>
</dbReference>